<dbReference type="Gene3D" id="2.10.25.10">
    <property type="entry name" value="Laminin"/>
    <property type="match status" value="5"/>
</dbReference>
<reference evidence="24" key="1">
    <citation type="submission" date="2020-11" db="EMBL/GenBank/DDBJ databases">
        <authorList>
            <person name="Tran Van P."/>
        </authorList>
    </citation>
    <scope>NUCLEOTIDE SEQUENCE</scope>
</reference>
<dbReference type="InterPro" id="IPR049883">
    <property type="entry name" value="NOTCH1_EGF-like"/>
</dbReference>
<proteinExistence type="inferred from homology"/>
<evidence type="ECO:0000256" key="10">
    <source>
        <dbReference type="ARBA" id="ARBA00022753"/>
    </source>
</evidence>
<dbReference type="InterPro" id="IPR000742">
    <property type="entry name" value="EGF"/>
</dbReference>
<evidence type="ECO:0000256" key="8">
    <source>
        <dbReference type="ARBA" id="ARBA00022729"/>
    </source>
</evidence>
<dbReference type="InterPro" id="IPR001881">
    <property type="entry name" value="EGF-like_Ca-bd_dom"/>
</dbReference>
<dbReference type="InterPro" id="IPR032485">
    <property type="entry name" value="LRP1-like_beta_prop"/>
</dbReference>
<evidence type="ECO:0000256" key="1">
    <source>
        <dbReference type="ARBA" id="ARBA00004251"/>
    </source>
</evidence>
<dbReference type="Proteomes" id="UP000728032">
    <property type="component" value="Unassembled WGS sequence"/>
</dbReference>
<feature type="disulfide bond" evidence="21">
    <location>
        <begin position="641"/>
        <end position="653"/>
    </location>
</feature>
<feature type="repeat" description="LDL-receptor class B" evidence="22">
    <location>
        <begin position="1022"/>
        <end position="1065"/>
    </location>
</feature>
<feature type="disulfide bond" evidence="21">
    <location>
        <begin position="350"/>
        <end position="362"/>
    </location>
</feature>
<dbReference type="SMART" id="SM00181">
    <property type="entry name" value="EGF"/>
    <property type="match status" value="9"/>
</dbReference>
<dbReference type="SUPFAM" id="SSF57196">
    <property type="entry name" value="EGF/Laminin"/>
    <property type="match status" value="1"/>
</dbReference>
<dbReference type="PROSITE" id="PS01186">
    <property type="entry name" value="EGF_2"/>
    <property type="match status" value="3"/>
</dbReference>
<dbReference type="PANTHER" id="PTHR22722:SF14">
    <property type="entry name" value="MEGALIN, ISOFORM A"/>
    <property type="match status" value="1"/>
</dbReference>
<dbReference type="InterPro" id="IPR018097">
    <property type="entry name" value="EGF_Ca-bd_CS"/>
</dbReference>
<evidence type="ECO:0000313" key="25">
    <source>
        <dbReference type="Proteomes" id="UP000728032"/>
    </source>
</evidence>
<feature type="disulfide bond" evidence="21">
    <location>
        <begin position="1668"/>
        <end position="1683"/>
    </location>
</feature>
<dbReference type="PROSITE" id="PS01209">
    <property type="entry name" value="LDLRA_1"/>
    <property type="match status" value="9"/>
</dbReference>
<evidence type="ECO:0000256" key="6">
    <source>
        <dbReference type="ARBA" id="ARBA00022583"/>
    </source>
</evidence>
<comment type="similarity">
    <text evidence="2">Belongs to the LDLR family.</text>
</comment>
<dbReference type="Pfam" id="PF12662">
    <property type="entry name" value="cEGF"/>
    <property type="match status" value="1"/>
</dbReference>
<feature type="disulfide bond" evidence="21">
    <location>
        <begin position="1595"/>
        <end position="1610"/>
    </location>
</feature>
<evidence type="ECO:0000256" key="19">
    <source>
        <dbReference type="ARBA" id="ARBA00046273"/>
    </source>
</evidence>
<dbReference type="FunFam" id="4.10.400.10:FF:000181">
    <property type="entry name" value="Low-density lipoprotein RecePtor related"/>
    <property type="match status" value="1"/>
</dbReference>
<feature type="repeat" description="LDL-receptor class B" evidence="22">
    <location>
        <begin position="2662"/>
        <end position="2705"/>
    </location>
</feature>
<feature type="domain" description="EGF-like" evidence="23">
    <location>
        <begin position="2157"/>
        <end position="2193"/>
    </location>
</feature>
<keyword evidence="7" id="KW-0812">Transmembrane</keyword>
<evidence type="ECO:0000256" key="4">
    <source>
        <dbReference type="ARBA" id="ARBA00022536"/>
    </source>
</evidence>
<dbReference type="SUPFAM" id="SSF57424">
    <property type="entry name" value="LDL receptor-like module"/>
    <property type="match status" value="21"/>
</dbReference>
<feature type="disulfide bond" evidence="21">
    <location>
        <begin position="1730"/>
        <end position="1742"/>
    </location>
</feature>
<feature type="disulfide bond" evidence="21">
    <location>
        <begin position="1453"/>
        <end position="1471"/>
    </location>
</feature>
<comment type="subcellular location">
    <subcellularLocation>
        <location evidence="1">Cell membrane</location>
        <topology evidence="1">Single-pass type I membrane protein</topology>
    </subcellularLocation>
    <subcellularLocation>
        <location evidence="19">Endosome lumen</location>
    </subcellularLocation>
    <subcellularLocation>
        <location evidence="18">Membrane</location>
        <location evidence="18">Coated pit</location>
    </subcellularLocation>
</comment>
<dbReference type="PROSITE" id="PS00010">
    <property type="entry name" value="ASX_HYDROXYL"/>
    <property type="match status" value="2"/>
</dbReference>
<feature type="repeat" description="LDL-receptor class B" evidence="22">
    <location>
        <begin position="2067"/>
        <end position="2111"/>
    </location>
</feature>
<evidence type="ECO:0000256" key="22">
    <source>
        <dbReference type="PROSITE-ProRule" id="PRU00461"/>
    </source>
</evidence>
<dbReference type="Pfam" id="PF00057">
    <property type="entry name" value="Ldl_recept_a"/>
    <property type="match status" value="21"/>
</dbReference>
<feature type="repeat" description="LDL-receptor class B" evidence="22">
    <location>
        <begin position="2347"/>
        <end position="2393"/>
    </location>
</feature>
<dbReference type="Pfam" id="PF07645">
    <property type="entry name" value="EGF_CA"/>
    <property type="match status" value="1"/>
</dbReference>
<dbReference type="FunFam" id="4.10.400.10:FF:000034">
    <property type="entry name" value="Low-density lipoprotein receptor-related protein 2"/>
    <property type="match status" value="1"/>
</dbReference>
<dbReference type="InterPro" id="IPR000152">
    <property type="entry name" value="EGF-type_Asp/Asn_hydroxyl_site"/>
</dbReference>
<feature type="disulfide bond" evidence="21">
    <location>
        <begin position="425"/>
        <end position="443"/>
    </location>
</feature>
<feature type="disulfide bond" evidence="21">
    <location>
        <begin position="731"/>
        <end position="749"/>
    </location>
</feature>
<dbReference type="InterPro" id="IPR011042">
    <property type="entry name" value="6-blade_b-propeller_TolB-like"/>
</dbReference>
<feature type="disulfide bond" evidence="21">
    <location>
        <begin position="1490"/>
        <end position="1502"/>
    </location>
</feature>
<feature type="disulfide bond" evidence="21">
    <location>
        <begin position="548"/>
        <end position="560"/>
    </location>
</feature>
<feature type="repeat" description="LDL-receptor class B" evidence="22">
    <location>
        <begin position="1935"/>
        <end position="1977"/>
    </location>
</feature>
<evidence type="ECO:0000256" key="21">
    <source>
        <dbReference type="PROSITE-ProRule" id="PRU00124"/>
    </source>
</evidence>
<feature type="repeat" description="LDL-receptor class B" evidence="22">
    <location>
        <begin position="167"/>
        <end position="213"/>
    </location>
</feature>
<keyword evidence="5" id="KW-0597">Phosphoprotein</keyword>
<dbReference type="CDD" id="cd00054">
    <property type="entry name" value="EGF_CA"/>
    <property type="match status" value="1"/>
</dbReference>
<feature type="disulfide bond" evidence="21">
    <location>
        <begin position="1497"/>
        <end position="1515"/>
    </location>
</feature>
<feature type="disulfide bond" evidence="21">
    <location>
        <begin position="1539"/>
        <end position="1557"/>
    </location>
</feature>
<evidence type="ECO:0000256" key="12">
    <source>
        <dbReference type="ARBA" id="ARBA00022989"/>
    </source>
</evidence>
<evidence type="ECO:0000256" key="3">
    <source>
        <dbReference type="ARBA" id="ARBA00022475"/>
    </source>
</evidence>
<dbReference type="SMART" id="SM00192">
    <property type="entry name" value="LDLa"/>
    <property type="match status" value="24"/>
</dbReference>
<feature type="disulfide bond" evidence="21">
    <location>
        <begin position="681"/>
        <end position="693"/>
    </location>
</feature>
<evidence type="ECO:0000256" key="7">
    <source>
        <dbReference type="ARBA" id="ARBA00022692"/>
    </source>
</evidence>
<feature type="repeat" description="LDL-receptor class B" evidence="22">
    <location>
        <begin position="2023"/>
        <end position="2066"/>
    </location>
</feature>
<dbReference type="PROSITE" id="PS50068">
    <property type="entry name" value="LDLRA_2"/>
    <property type="match status" value="24"/>
</dbReference>
<feature type="disulfide bond" evidence="21">
    <location>
        <begin position="1465"/>
        <end position="1480"/>
    </location>
</feature>
<dbReference type="GO" id="GO:0005886">
    <property type="term" value="C:plasma membrane"/>
    <property type="evidence" value="ECO:0007669"/>
    <property type="project" value="UniProtKB-SubCell"/>
</dbReference>
<feature type="disulfide bond" evidence="21">
    <location>
        <begin position="1177"/>
        <end position="1192"/>
    </location>
</feature>
<evidence type="ECO:0000256" key="17">
    <source>
        <dbReference type="ARBA" id="ARBA00023180"/>
    </source>
</evidence>
<feature type="disulfide bond" evidence="21">
    <location>
        <begin position="1426"/>
        <end position="1441"/>
    </location>
</feature>
<evidence type="ECO:0000313" key="24">
    <source>
        <dbReference type="EMBL" id="CAD7650362.1"/>
    </source>
</evidence>
<dbReference type="Pfam" id="PF24468">
    <property type="entry name" value="EGF_LRP2"/>
    <property type="match status" value="1"/>
</dbReference>
<keyword evidence="14 20" id="KW-1015">Disulfide bond</keyword>
<keyword evidence="25" id="KW-1185">Reference proteome</keyword>
<feature type="disulfide bond" evidence="21">
    <location>
        <begin position="648"/>
        <end position="666"/>
    </location>
</feature>
<organism evidence="24">
    <name type="scientific">Oppiella nova</name>
    <dbReference type="NCBI Taxonomy" id="334625"/>
    <lineage>
        <taxon>Eukaryota</taxon>
        <taxon>Metazoa</taxon>
        <taxon>Ecdysozoa</taxon>
        <taxon>Arthropoda</taxon>
        <taxon>Chelicerata</taxon>
        <taxon>Arachnida</taxon>
        <taxon>Acari</taxon>
        <taxon>Acariformes</taxon>
        <taxon>Sarcoptiformes</taxon>
        <taxon>Oribatida</taxon>
        <taxon>Brachypylina</taxon>
        <taxon>Oppioidea</taxon>
        <taxon>Oppiidae</taxon>
        <taxon>Oppiella</taxon>
    </lineage>
</organism>
<dbReference type="FunFam" id="2.120.10.30:FF:000035">
    <property type="entry name" value="Low-density lipoprotein receptor-related protein 2"/>
    <property type="match status" value="2"/>
</dbReference>
<dbReference type="InterPro" id="IPR056588">
    <property type="entry name" value="EGF_LRP2"/>
</dbReference>
<feature type="disulfide bond" evidence="21">
    <location>
        <begin position="1414"/>
        <end position="1432"/>
    </location>
</feature>
<keyword evidence="6" id="KW-0254">Endocytosis</keyword>
<dbReference type="Gene3D" id="2.120.10.30">
    <property type="entry name" value="TolB, C-terminal domain"/>
    <property type="match status" value="5"/>
</dbReference>
<dbReference type="FunFam" id="4.10.400.10:FF:000155">
    <property type="entry name" value="Low-density lipoprotein receptor"/>
    <property type="match status" value="1"/>
</dbReference>
<evidence type="ECO:0000256" key="20">
    <source>
        <dbReference type="PROSITE-ProRule" id="PRU00076"/>
    </source>
</evidence>
<dbReference type="FunFam" id="4.10.400.10:FF:000002">
    <property type="entry name" value="Low-density lipoprotein receptor-related protein 1"/>
    <property type="match status" value="1"/>
</dbReference>
<dbReference type="InterPro" id="IPR026823">
    <property type="entry name" value="cEGF"/>
</dbReference>
<feature type="repeat" description="LDL-receptor class B" evidence="22">
    <location>
        <begin position="890"/>
        <end position="932"/>
    </location>
</feature>
<dbReference type="SMART" id="SM00179">
    <property type="entry name" value="EGF_CA"/>
    <property type="match status" value="4"/>
</dbReference>
<evidence type="ECO:0000256" key="9">
    <source>
        <dbReference type="ARBA" id="ARBA00022737"/>
    </source>
</evidence>
<feature type="disulfide bond" evidence="21">
    <location>
        <begin position="1737"/>
        <end position="1755"/>
    </location>
</feature>
<feature type="repeat" description="LDL-receptor class B" evidence="22">
    <location>
        <begin position="933"/>
        <end position="975"/>
    </location>
</feature>
<dbReference type="Gene3D" id="4.10.400.10">
    <property type="entry name" value="Low-density Lipoprotein Receptor"/>
    <property type="match status" value="23"/>
</dbReference>
<feature type="disulfide bond" evidence="21">
    <location>
        <begin position="1217"/>
        <end position="1232"/>
    </location>
</feature>
<evidence type="ECO:0000256" key="14">
    <source>
        <dbReference type="ARBA" id="ARBA00023157"/>
    </source>
</evidence>
<comment type="caution">
    <text evidence="20">Lacks conserved residue(s) required for the propagation of feature annotation.</text>
</comment>
<dbReference type="SUPFAM" id="SSF57184">
    <property type="entry name" value="Growth factor receptor domain"/>
    <property type="match status" value="3"/>
</dbReference>
<sequence length="2828" mass="318856">MCEQLCFAIPQGYSDTNYRCACSTGVLAPDKQKCKNVDEYIVFTTRKEIRSVNLDPQVTSAPFPPRVNLSNVVGLDFDYANKRMFFTQIRPDGAISWINVDKRDEVNVILSKGINPEGIAYDWTAQKIYWTDSANRSIYSMNLDGSQIVMITRVERPRAIVVDPCQGFMYYTDWGRFGNSGKIFRATMAGNEKKAIVESDLTQPSGLSIDYEEKKLYWTDALREKIERSDMDGKNREVLVSATIYPFAINVFGNYIYWTDLQLRGVYRAEKHTGAGMIEMVKRLEESPRDIHIYSSQRQLCDKNPCSLNNNGGCAHSCHQAPNGSVECRCNTGFKLANENRMCVPENVSCEETKYACSNSKCIPRLWACDGDDDCGDNTDEDKPYTPVVLMSSGVVMVDHENDCGDNTDEEGCQYPPCADGEFTCANHKCIPKSQLCNGVNDCKDTKTSDESHSICPNNRTCPGNHLKCEGTNICVEPYWLCDGDNDCGDNSDENSLICSQRTCPPNSFRCPNHRCIPATWYCDGDDDCGGSKADEPEEYCKSEKRTCFGDLFTCDNGNCIPRIYICDGDNDCLDNSDEDIRHQCDTRQCDPDREFTCSANKNWGRAQCIPKRWICDGDPDCVDGADENTTVHNCPPPEPCETDQFRCNNHRCINKEWVCDHDNDCGDGSDEHRNCTFRTCSPEEFSCRNTKCIRKTYLCDGEDDCGDGSDENQPQCKTEAPTCAGGQFRCKSGQCITYERVCNKQIDCDDGSDEPSHCNVDECAKTEINECEHKCVNTLTSFYCECNEGYYLMKDGKACEDIDECNTLKGKCSQYCFNTPGSYYCKCNETYYERELNGHVCKRRDNIEPWIIFSNRYYLRNISTDGSVYNLIKMDLKNVVALDFDYREERVYYADVGNKTINRIFTNGTGEQNVIRHEAHGLEGIAVDWVGRKIYWMDRTSKHIEVAELDGNHRKTVLGRSISDPRAIAVHPGIGYIFFTDWGHHSCIGKLGMDGTNFTRIITYEQKLVWPNALTIDYFSNKLFWADAHLDYIEYSDFEGRHRHTVLSGSSVPHVFALSVFDDWLYWTDWNTKGLVKAHKFSGEHLQVLRNTSHRPYDIHIYHPLKQLPYDNPCGDNNGGCSHLCLIAPGGQTYSCACPNNFLLREDNKTCIANCTKGQHRCQAPDDRCIPVFWTCDGDKDCRDGSDEMNCAPFMCKPGMFQCRNNHTCISRIRICDGIPDCSDKSDESFCDTDCGEHSFKCRSTGRCVPDSWQCDGDNDCSDGSDEDSSVCHSRQCDKDTQYQCKNGKCIPKLWFCDFDDDCGDNSDEPAHRCRNRNCSTGWQKCPTRNNYRCIPSWLFCDGKDDCRDNSDESNTDFCPKCHESGDFKCKNGRCIPLRWRCDFEDDCGDKSDEEHSMCVDLYRECSESEFQCGNKKCIPSRWRCDHDDDCDDGSDEKECLDYRCKDDQFKCRSGHCIPQKLVCDGNKDCKDVSDETNCPTRFPNGRFCQDSLYQCNNTVCLRPDFLCDGDDDCGDGTDELESMCQSFECDLTRKFQCNNKRCIPLWQICNGQDECGDGSDENNHTLCRKWPLPCLSNQFKCANEQCVALDKVCDHNDDCGDLSDEKGCHKGVCNKETKGHCQHNCSVVGEGGYICADEQNCPPIVCSSTQFQCANLKQCIHESYHCDGVSDCQDGSDEKGCPSLSANQCDAEKQFQCQTSRICIPKSDGNPDCEDSSDEPSTCGEIECPSNHFKCNNSKCIFKSWICDQTDDCGDNSDEDQRHACGPTHYDCPSGQWMCPNITNRCIPINKICDKQLDCPNGADEGPACDLQTCSNNQCTHNCTQTPFGPLCTCPMGERLNDTRTCMDIDECSIVGSCSHKCFNEKASFRCLCEDGYQLENKTYCKAINRSIAYLVISNRRSILVANITNVSLERVPVRVENVVATASEMITGTIYWSDMHSKKIYRMKKGSADPEVVVGSGLDLVEGLAVDWVANNLYWVDSRLKTIEVSTINGQNHIVLLSQNISQPRGICLDPREDARILFWTDWGENPRIERVGMDGSERKVIVSTKIYWPNGLTLDIPTRRVYFADSKLDYIDFCNYDGSGRQQVLAHNHYLLHPHSLTVFEDTLYWTDRQLNRVLSCHKYKGINQTVVSHLVSQPLGIHINHPLLQPPAPNPCAKASCSHLCLLSPRTEGYTCKCPPGYGQDRTAAGGRCIPVETPYLMVMKGTQIVDLSLTPNEKSVGHFTPVIGVENGYDFDYDKQEGYIYWVQLREDDKENGTLYKVSLKGGNQTKFLPDGIVGAPYCIAFDWIGRNLYIGNKKASNIAVVKTDGEKYYRRTVLSNDGSEKGVAKPKAIVLDPLQGKLYWLDEGGVGVPQKVSRANMDGSNATVLVRESLHHVEALTFDLMNKRLYFSQSYTGVIESVDPEGRDRRTIVISSSGIAKPQGLSVYNNRLYYLDSVYEKISRVNLPDGGNSITIEENTPSLSNIKIYSKRPGVENHPCRMGNGGCQQLCIPSENNQRKCLCSTGFKTDGETNCQAYKSFAVVSSLNKMQGFSLEDHAEAIQPLAGAGHNILHIDVNVVKSHIYWVEYNPGERNGIYRIKPDGTEKQHIISDGIGSNGIRGIAIDWIAGNMYFTNVFPHETYIEVSYLDGSHRMVLVKTTTDAPREIAVNPIKRFLYWIDYGQFPKIEKALLDGTNRTPIVVTGISNPRDLTIDILTHDVYWVDAREDAIQKVSFSGGRRQYIWKNLPTPYGVSILGSTVYWVDRNLRTIFRGNKFATDNRTLAPEPFKSNLDTLRDIVIFDANNQPPGESPCSRLGDRMCEQLCFAIPQGYSDTNYRCA</sequence>
<dbReference type="GO" id="GO:0031904">
    <property type="term" value="C:endosome lumen"/>
    <property type="evidence" value="ECO:0007669"/>
    <property type="project" value="UniProtKB-SubCell"/>
</dbReference>
<gene>
    <name evidence="24" type="ORF">ONB1V03_LOCUS7775</name>
</gene>
<dbReference type="FunFam" id="4.10.400.10:FF:000005">
    <property type="entry name" value="low-density lipoprotein receptor-related protein 1B"/>
    <property type="match status" value="2"/>
</dbReference>
<dbReference type="Pfam" id="PF14670">
    <property type="entry name" value="FXa_inhibition"/>
    <property type="match status" value="1"/>
</dbReference>
<dbReference type="InterPro" id="IPR036055">
    <property type="entry name" value="LDL_receptor-like_sf"/>
</dbReference>
<feature type="disulfide bond" evidence="21">
    <location>
        <begin position="357"/>
        <end position="375"/>
    </location>
</feature>
<dbReference type="PROSITE" id="PS51120">
    <property type="entry name" value="LDLRB"/>
    <property type="match status" value="12"/>
</dbReference>
<feature type="disulfide bond" evidence="21">
    <location>
        <begin position="1583"/>
        <end position="1601"/>
    </location>
</feature>
<keyword evidence="15" id="KW-0675">Receptor</keyword>
<dbReference type="GO" id="GO:0043235">
    <property type="term" value="C:receptor complex"/>
    <property type="evidence" value="ECO:0007669"/>
    <property type="project" value="TreeGrafter"/>
</dbReference>
<keyword evidence="16" id="KW-0168">Coated pit</keyword>
<keyword evidence="10" id="KW-0967">Endosome</keyword>
<dbReference type="EMBL" id="CAJPVJ010004092">
    <property type="protein sequence ID" value="CAG2168285.1"/>
    <property type="molecule type" value="Genomic_DNA"/>
</dbReference>
<evidence type="ECO:0000256" key="5">
    <source>
        <dbReference type="ARBA" id="ARBA00022553"/>
    </source>
</evidence>
<dbReference type="GO" id="GO:0005509">
    <property type="term" value="F:calcium ion binding"/>
    <property type="evidence" value="ECO:0007669"/>
    <property type="project" value="InterPro"/>
</dbReference>
<keyword evidence="9" id="KW-0677">Repeat</keyword>
<keyword evidence="4 20" id="KW-0245">EGF-like domain</keyword>
<dbReference type="OrthoDB" id="21182at2759"/>
<feature type="disulfide bond" evidence="21">
    <location>
        <begin position="418"/>
        <end position="430"/>
    </location>
</feature>
<dbReference type="FunFam" id="4.10.400.10:FF:000045">
    <property type="entry name" value="Low-density lipoprotein receptor-related protein 2"/>
    <property type="match status" value="1"/>
</dbReference>
<dbReference type="GO" id="GO:0005905">
    <property type="term" value="C:clathrin-coated pit"/>
    <property type="evidence" value="ECO:0007669"/>
    <property type="project" value="UniProtKB-KW"/>
</dbReference>
<feature type="disulfide bond" evidence="20">
    <location>
        <begin position="1854"/>
        <end position="1864"/>
    </location>
</feature>
<dbReference type="FunFam" id="2.120.10.30:FF:000241">
    <property type="entry name" value="Low-density lipoprotein receptor-related protein 6"/>
    <property type="match status" value="2"/>
</dbReference>
<feature type="disulfide bond" evidence="21">
    <location>
        <begin position="555"/>
        <end position="573"/>
    </location>
</feature>
<dbReference type="PANTHER" id="PTHR22722">
    <property type="entry name" value="LOW-DENSITY LIPOPROTEIN RECEPTOR-RELATED PROTEIN 2-RELATED"/>
    <property type="match status" value="1"/>
</dbReference>
<feature type="domain" description="EGF-like" evidence="23">
    <location>
        <begin position="760"/>
        <end position="801"/>
    </location>
</feature>
<dbReference type="EMBL" id="OC918917">
    <property type="protein sequence ID" value="CAD7650362.1"/>
    <property type="molecule type" value="Genomic_DNA"/>
</dbReference>
<feature type="disulfide bond" evidence="21">
    <location>
        <begin position="1371"/>
        <end position="1389"/>
    </location>
</feature>
<feature type="domain" description="EGF-like" evidence="23">
    <location>
        <begin position="1850"/>
        <end position="1888"/>
    </location>
</feature>
<feature type="disulfide bond" evidence="21">
    <location>
        <begin position="1576"/>
        <end position="1588"/>
    </location>
</feature>
<keyword evidence="13" id="KW-0472">Membrane</keyword>
<evidence type="ECO:0000256" key="2">
    <source>
        <dbReference type="ARBA" id="ARBA00009939"/>
    </source>
</evidence>
<keyword evidence="3" id="KW-1003">Cell membrane</keyword>
<keyword evidence="12" id="KW-1133">Transmembrane helix</keyword>
<dbReference type="PROSITE" id="PS01187">
    <property type="entry name" value="EGF_CA"/>
    <property type="match status" value="2"/>
</dbReference>
<feature type="non-terminal residue" evidence="24">
    <location>
        <position position="2828"/>
    </location>
</feature>
<feature type="disulfide bond" evidence="21">
    <location>
        <begin position="511"/>
        <end position="529"/>
    </location>
</feature>
<evidence type="ECO:0000256" key="16">
    <source>
        <dbReference type="ARBA" id="ARBA00023176"/>
    </source>
</evidence>
<feature type="repeat" description="LDL-receptor class B" evidence="22">
    <location>
        <begin position="214"/>
        <end position="255"/>
    </location>
</feature>
<dbReference type="Pfam" id="PF16472">
    <property type="entry name" value="DUF5050"/>
    <property type="match status" value="1"/>
</dbReference>
<feature type="repeat" description="LDL-receptor class B" evidence="22">
    <location>
        <begin position="1978"/>
        <end position="2020"/>
    </location>
</feature>
<keyword evidence="17" id="KW-0325">Glycoprotein</keyword>
<evidence type="ECO:0000256" key="11">
    <source>
        <dbReference type="ARBA" id="ARBA00022837"/>
    </source>
</evidence>
<feature type="disulfide bond" evidence="21">
    <location>
        <begin position="724"/>
        <end position="736"/>
    </location>
</feature>
<feature type="repeat" description="LDL-receptor class B" evidence="22">
    <location>
        <begin position="126"/>
        <end position="166"/>
    </location>
</feature>
<feature type="disulfide bond" evidence="21">
    <location>
        <begin position="1286"/>
        <end position="1304"/>
    </location>
</feature>
<evidence type="ECO:0000259" key="23">
    <source>
        <dbReference type="PROSITE" id="PS50026"/>
    </source>
</evidence>
<dbReference type="Pfam" id="PF00058">
    <property type="entry name" value="Ldl_recept_b"/>
    <property type="match status" value="5"/>
</dbReference>
<dbReference type="SMART" id="SM00135">
    <property type="entry name" value="LY"/>
    <property type="match status" value="24"/>
</dbReference>
<feature type="disulfide bond" evidence="21">
    <location>
        <begin position="1446"/>
        <end position="1458"/>
    </location>
</feature>
<dbReference type="InterPro" id="IPR002172">
    <property type="entry name" value="LDrepeatLR_classA_rpt"/>
</dbReference>
<dbReference type="PRINTS" id="PR00261">
    <property type="entry name" value="LDLRECEPTOR"/>
</dbReference>
<dbReference type="InterPro" id="IPR023415">
    <property type="entry name" value="LDLR_class-A_CS"/>
</dbReference>
<dbReference type="InterPro" id="IPR009030">
    <property type="entry name" value="Growth_fac_rcpt_cys_sf"/>
</dbReference>
<keyword evidence="8" id="KW-0732">Signal</keyword>
<name>A0A7R9LYP0_9ACAR</name>
<dbReference type="GO" id="GO:0006897">
    <property type="term" value="P:endocytosis"/>
    <property type="evidence" value="ECO:0007669"/>
    <property type="project" value="UniProtKB-KW"/>
</dbReference>
<dbReference type="PROSITE" id="PS50026">
    <property type="entry name" value="EGF_3"/>
    <property type="match status" value="3"/>
</dbReference>
<dbReference type="FunFam" id="4.10.400.10:FF:000011">
    <property type="entry name" value="Low-density lipoprotein receptor-related protein 1"/>
    <property type="match status" value="1"/>
</dbReference>
<feature type="disulfide bond" evidence="21">
    <location>
        <begin position="688"/>
        <end position="706"/>
    </location>
</feature>
<feature type="disulfide bond" evidence="21">
    <location>
        <begin position="504"/>
        <end position="516"/>
    </location>
</feature>
<dbReference type="SUPFAM" id="SSF63825">
    <property type="entry name" value="YWTD domain"/>
    <property type="match status" value="5"/>
</dbReference>
<protein>
    <recommendedName>
        <fullName evidence="23">EGF-like domain-containing protein</fullName>
    </recommendedName>
</protein>
<evidence type="ECO:0000256" key="13">
    <source>
        <dbReference type="ARBA" id="ARBA00023136"/>
    </source>
</evidence>
<dbReference type="FunFam" id="2.10.25.10:FF:000009">
    <property type="entry name" value="Low-density lipoprotein receptor isoform 1"/>
    <property type="match status" value="1"/>
</dbReference>
<keyword evidence="11" id="KW-0106">Calcium</keyword>
<dbReference type="CDD" id="cd00112">
    <property type="entry name" value="LDLa"/>
    <property type="match status" value="19"/>
</dbReference>
<feature type="disulfide bond" evidence="21">
    <location>
        <begin position="1407"/>
        <end position="1419"/>
    </location>
</feature>
<evidence type="ECO:0000256" key="15">
    <source>
        <dbReference type="ARBA" id="ARBA00023170"/>
    </source>
</evidence>
<dbReference type="InterPro" id="IPR051221">
    <property type="entry name" value="LDLR-related"/>
</dbReference>
<dbReference type="InterPro" id="IPR000033">
    <property type="entry name" value="LDLR_classB_rpt"/>
</dbReference>
<evidence type="ECO:0000256" key="18">
    <source>
        <dbReference type="ARBA" id="ARBA00037878"/>
    </source>
</evidence>
<accession>A0A7R9LYP0</accession>